<evidence type="ECO:0000313" key="3">
    <source>
        <dbReference type="Proteomes" id="UP001231675"/>
    </source>
</evidence>
<evidence type="ECO:0000313" key="2">
    <source>
        <dbReference type="EMBL" id="MDP9680082.1"/>
    </source>
</evidence>
<feature type="region of interest" description="Disordered" evidence="1">
    <location>
        <begin position="146"/>
        <end position="181"/>
    </location>
</feature>
<evidence type="ECO:0000256" key="1">
    <source>
        <dbReference type="SAM" id="MobiDB-lite"/>
    </source>
</evidence>
<organism evidence="2 3">
    <name type="scientific">Streptomyces griseoviridis</name>
    <dbReference type="NCBI Taxonomy" id="45398"/>
    <lineage>
        <taxon>Bacteria</taxon>
        <taxon>Bacillati</taxon>
        <taxon>Actinomycetota</taxon>
        <taxon>Actinomycetes</taxon>
        <taxon>Kitasatosporales</taxon>
        <taxon>Streptomycetaceae</taxon>
        <taxon>Streptomyces</taxon>
    </lineage>
</organism>
<dbReference type="Proteomes" id="UP001231675">
    <property type="component" value="Unassembled WGS sequence"/>
</dbReference>
<dbReference type="RefSeq" id="WP_189420719.1">
    <property type="nucleotide sequence ID" value="NZ_BMSM01000013.1"/>
</dbReference>
<reference evidence="2 3" key="1">
    <citation type="submission" date="2023-07" db="EMBL/GenBank/DDBJ databases">
        <title>Sequencing the genomes of 1000 actinobacteria strains.</title>
        <authorList>
            <person name="Klenk H.-P."/>
        </authorList>
    </citation>
    <scope>NUCLEOTIDE SEQUENCE [LARGE SCALE GENOMIC DNA]</scope>
    <source>
        <strain evidence="2 3">DSM 40229</strain>
    </source>
</reference>
<protein>
    <submittedName>
        <fullName evidence="2">Uncharacterized protein</fullName>
    </submittedName>
</protein>
<comment type="caution">
    <text evidence="2">The sequence shown here is derived from an EMBL/GenBank/DDBJ whole genome shotgun (WGS) entry which is preliminary data.</text>
</comment>
<sequence>MSTRVWWQGLVAGTAGVAAMTLAEKAEQRLTGRPDSYVPARTLERLTGLPEQSGRRSLAVNLAMHAGQGAAVGVLRSVMAHAGLRGPWSSARFAVVRLTVDQILENATGVGAPPSTWPRRELVVDLLHKAVYAFATGAVADALAARSGPGPGQRHAALRPGRQADAGPLPRVSRRGNGTRP</sequence>
<keyword evidence="3" id="KW-1185">Reference proteome</keyword>
<proteinExistence type="predicted"/>
<gene>
    <name evidence="2" type="ORF">J2S47_000584</name>
</gene>
<dbReference type="GeneID" id="91549512"/>
<name>A0ABT9L8Q1_STRGD</name>
<accession>A0ABT9L8Q1</accession>
<dbReference type="EMBL" id="JAURUD010000001">
    <property type="protein sequence ID" value="MDP9680082.1"/>
    <property type="molecule type" value="Genomic_DNA"/>
</dbReference>